<dbReference type="Proteomes" id="UP000006591">
    <property type="component" value="Chromosome 4"/>
</dbReference>
<keyword evidence="1" id="KW-0472">Membrane</keyword>
<proteinExistence type="predicted"/>
<feature type="transmembrane region" description="Helical" evidence="1">
    <location>
        <begin position="112"/>
        <end position="130"/>
    </location>
</feature>
<dbReference type="Pfam" id="PF04578">
    <property type="entry name" value="DUF594"/>
    <property type="match status" value="1"/>
</dbReference>
<dbReference type="EnsemblPlants" id="ONIVA04G15880.1">
    <property type="protein sequence ID" value="ONIVA04G15880.1"/>
    <property type="gene ID" value="ONIVA04G15880"/>
</dbReference>
<dbReference type="HOGENOM" id="CLU_009180_5_2_1"/>
<dbReference type="InterPro" id="IPR025315">
    <property type="entry name" value="DUF4220"/>
</dbReference>
<dbReference type="eggNOG" id="ENOG502RRRF">
    <property type="taxonomic scope" value="Eukaryota"/>
</dbReference>
<dbReference type="PANTHER" id="PTHR31325">
    <property type="entry name" value="OS01G0798800 PROTEIN-RELATED"/>
    <property type="match status" value="1"/>
</dbReference>
<feature type="domain" description="DUF4220" evidence="2">
    <location>
        <begin position="49"/>
        <end position="383"/>
    </location>
</feature>
<feature type="transmembrane region" description="Helical" evidence="1">
    <location>
        <begin position="83"/>
        <end position="105"/>
    </location>
</feature>
<evidence type="ECO:0000313" key="3">
    <source>
        <dbReference type="EnsemblPlants" id="ONIVA04G15880.1"/>
    </source>
</evidence>
<name>A0A0E0H2R1_ORYNI</name>
<reference evidence="3" key="2">
    <citation type="submission" date="2018-04" db="EMBL/GenBank/DDBJ databases">
        <title>OnivRS2 (Oryza nivara Reference Sequence Version 2).</title>
        <authorList>
            <person name="Zhang J."/>
            <person name="Kudrna D."/>
            <person name="Lee S."/>
            <person name="Talag J."/>
            <person name="Rajasekar S."/>
            <person name="Welchert J."/>
            <person name="Hsing Y.-I."/>
            <person name="Wing R.A."/>
        </authorList>
    </citation>
    <scope>NUCLEOTIDE SEQUENCE [LARGE SCALE GENOMIC DNA]</scope>
    <source>
        <strain evidence="3">SL10</strain>
    </source>
</reference>
<dbReference type="STRING" id="4536.A0A0E0H2R1"/>
<feature type="transmembrane region" description="Helical" evidence="1">
    <location>
        <begin position="13"/>
        <end position="35"/>
    </location>
</feature>
<evidence type="ECO:0000259" key="2">
    <source>
        <dbReference type="Pfam" id="PF13968"/>
    </source>
</evidence>
<protein>
    <recommendedName>
        <fullName evidence="2">DUF4220 domain-containing protein</fullName>
    </recommendedName>
</protein>
<keyword evidence="1" id="KW-0812">Transmembrane</keyword>
<evidence type="ECO:0000256" key="1">
    <source>
        <dbReference type="SAM" id="Phobius"/>
    </source>
</evidence>
<reference evidence="3" key="1">
    <citation type="submission" date="2015-04" db="UniProtKB">
        <authorList>
            <consortium name="EnsemblPlants"/>
        </authorList>
    </citation>
    <scope>IDENTIFICATION</scope>
    <source>
        <strain evidence="3">SL10</strain>
    </source>
</reference>
<dbReference type="Pfam" id="PF13968">
    <property type="entry name" value="DUF4220"/>
    <property type="match status" value="1"/>
</dbReference>
<dbReference type="OMA" id="QFAICKS"/>
<organism evidence="3">
    <name type="scientific">Oryza nivara</name>
    <name type="common">Indian wild rice</name>
    <name type="synonym">Oryza sativa f. spontanea</name>
    <dbReference type="NCBI Taxonomy" id="4536"/>
    <lineage>
        <taxon>Eukaryota</taxon>
        <taxon>Viridiplantae</taxon>
        <taxon>Streptophyta</taxon>
        <taxon>Embryophyta</taxon>
        <taxon>Tracheophyta</taxon>
        <taxon>Spermatophyta</taxon>
        <taxon>Magnoliopsida</taxon>
        <taxon>Liliopsida</taxon>
        <taxon>Poales</taxon>
        <taxon>Poaceae</taxon>
        <taxon>BOP clade</taxon>
        <taxon>Oryzoideae</taxon>
        <taxon>Oryzeae</taxon>
        <taxon>Oryzinae</taxon>
        <taxon>Oryza</taxon>
    </lineage>
</organism>
<dbReference type="InterPro" id="IPR007658">
    <property type="entry name" value="DUF594"/>
</dbReference>
<dbReference type="Gramene" id="ONIVA04G15880.1">
    <property type="protein sequence ID" value="ONIVA04G15880.1"/>
    <property type="gene ID" value="ONIVA04G15880"/>
</dbReference>
<keyword evidence="1" id="KW-1133">Transmembrane helix</keyword>
<dbReference type="AlphaFoldDB" id="A0A0E0H2R1"/>
<feature type="transmembrane region" description="Helical" evidence="1">
    <location>
        <begin position="42"/>
        <end position="63"/>
    </location>
</feature>
<feature type="transmembrane region" description="Helical" evidence="1">
    <location>
        <begin position="263"/>
        <end position="282"/>
    </location>
</feature>
<accession>A0A0E0H2R1</accession>
<feature type="transmembrane region" description="Helical" evidence="1">
    <location>
        <begin position="302"/>
        <end position="324"/>
    </location>
</feature>
<sequence>MAASGLLHLWNEWGIQILVLASFALQVFLLVFGGIRRRSSSAVLRVALWLAYLLADSTAIYTLGHLSVASQPSSSPPRHHQLVAFWAPFLLLHLGGPDNITAYALEDNSLWLRHLQTLAVQVLGAAYVLYKHVAGGFLLLASVSMFTAGLVKYGERVWALRCGSMSSIRDKLDESDHMVRPYRFVTRGDDEEEEETLLQAHANLHVCKAVFLDITLEPGTIEPGCTVRVDPGEDMYKLLEMELSLMYDILYTKAAVIHTWHGLCVHLTSLLGTAAAFVLFQLSITISARNGGTSGFSAVDVAISYVLLAGALVLEAMSLCRALLSSWTCSLVHEKARSSSFYSGTPPAWLRWLRRALVGLRRPARSARRRLWRGSIGQYNLFHLCTRDRGELGSRMATKVGLQDWWNRLHCTGSFSDSGAGAGAGLSMRDMKELVSRALPLADVGARTNLNSRGRMILERMGARGGGDDDYFAQWSMGIDFDESVLVWHIATDVYIRESMARRRRHGGGEPSKLAEATMVLSNYMMFLLVAKPDMLPGRARHNLYLDICKSWEGLWRDCMTDEGNPVEISPRSWNPYRGLKELFHREGPNCSRIPQREKLAEKLFISYKDIQAFVQQGAARDPLLEPFRDSGDKCAVLLAKELLDLGRDEDEMLELIFGVWVEMMLYAADHCARDSHARQLSNGGEFITIVWLLVHHRMYIARYNKFINMLNSRHPGSNNPNV</sequence>
<keyword evidence="4" id="KW-1185">Reference proteome</keyword>
<evidence type="ECO:0000313" key="4">
    <source>
        <dbReference type="Proteomes" id="UP000006591"/>
    </source>
</evidence>